<dbReference type="InterPro" id="IPR006073">
    <property type="entry name" value="GTP-bd"/>
</dbReference>
<dbReference type="PIRSF" id="PIRSF006230">
    <property type="entry name" value="MG442"/>
    <property type="match status" value="1"/>
</dbReference>
<keyword evidence="7" id="KW-1185">Reference proteome</keyword>
<evidence type="ECO:0000313" key="6">
    <source>
        <dbReference type="EMBL" id="ACN14982.1"/>
    </source>
</evidence>
<evidence type="ECO:0000259" key="5">
    <source>
        <dbReference type="Pfam" id="PF01926"/>
    </source>
</evidence>
<dbReference type="eggNOG" id="COG1161">
    <property type="taxonomic scope" value="Bacteria"/>
</dbReference>
<dbReference type="GO" id="GO:0006412">
    <property type="term" value="P:translation"/>
    <property type="evidence" value="ECO:0007669"/>
    <property type="project" value="TreeGrafter"/>
</dbReference>
<dbReference type="STRING" id="177437.HRM2_18810"/>
<dbReference type="GO" id="GO:0005525">
    <property type="term" value="F:GTP binding"/>
    <property type="evidence" value="ECO:0007669"/>
    <property type="project" value="UniProtKB-KW"/>
</dbReference>
<evidence type="ECO:0000256" key="4">
    <source>
        <dbReference type="PIRSR" id="PIRSR006230-1"/>
    </source>
</evidence>
<dbReference type="InterPro" id="IPR016478">
    <property type="entry name" value="GTPase_MTG1"/>
</dbReference>
<dbReference type="CDD" id="cd01856">
    <property type="entry name" value="YlqF"/>
    <property type="match status" value="1"/>
</dbReference>
<feature type="binding site" evidence="4">
    <location>
        <position position="166"/>
    </location>
    <ligand>
        <name>GTP</name>
        <dbReference type="ChEBI" id="CHEBI:37565"/>
    </ligand>
</feature>
<dbReference type="SUPFAM" id="SSF52540">
    <property type="entry name" value="P-loop containing nucleoside triphosphate hydrolases"/>
    <property type="match status" value="1"/>
</dbReference>
<keyword evidence="3" id="KW-0963">Cytoplasm</keyword>
<dbReference type="RefSeq" id="WP_015903768.1">
    <property type="nucleotide sequence ID" value="NC_012108.1"/>
</dbReference>
<keyword evidence="1 3" id="KW-0547">Nucleotide-binding</keyword>
<feature type="binding site" evidence="4">
    <location>
        <begin position="122"/>
        <end position="127"/>
    </location>
    <ligand>
        <name>GTP</name>
        <dbReference type="ChEBI" id="CHEBI:37565"/>
    </ligand>
</feature>
<keyword evidence="2 3" id="KW-0342">GTP-binding</keyword>
<dbReference type="Gene3D" id="1.10.1580.10">
    <property type="match status" value="1"/>
</dbReference>
<sequence length="291" mass="32310">MDIQWFPGHMRETKELLIKAVAKADVVMEILDARIPVSSSNPLLDTICKNTLRLKILNKNDLADPETTQLWLDHFNQTTATTAIALTGTQSNETWRAADLCLTKVTKGKARRVRVMVVGIPNTGKSTIINTLAGKKVARTGNVPAITRQQQRTELKNAVDIYDTPGILWPVMDEKEQTYRLAAMGAISDIAIDYTEIACFTGALLMETYPDLVSRRYRLSPPLPREGIALLEAIAAKRGCLRKQGAVDYQKAAEIFIRELRAGKIGRISLETPEINFPSTTAHPLETLENI</sequence>
<dbReference type="GO" id="GO:0005737">
    <property type="term" value="C:cytoplasm"/>
    <property type="evidence" value="ECO:0007669"/>
    <property type="project" value="UniProtKB-SubCell"/>
</dbReference>
<dbReference type="OrthoDB" id="9779790at2"/>
<dbReference type="InterPro" id="IPR023179">
    <property type="entry name" value="GTP-bd_ortho_bundle_sf"/>
</dbReference>
<dbReference type="Gene3D" id="3.40.50.300">
    <property type="entry name" value="P-loop containing nucleotide triphosphate hydrolases"/>
    <property type="match status" value="1"/>
</dbReference>
<dbReference type="EMBL" id="CP001087">
    <property type="protein sequence ID" value="ACN14982.1"/>
    <property type="molecule type" value="Genomic_DNA"/>
</dbReference>
<protein>
    <recommendedName>
        <fullName evidence="3">Ribosome biogenesis GTPase A</fullName>
    </recommendedName>
</protein>
<dbReference type="PRINTS" id="PR00326">
    <property type="entry name" value="GTP1OBG"/>
</dbReference>
<dbReference type="AlphaFoldDB" id="C0QBX0"/>
<dbReference type="NCBIfam" id="TIGR03596">
    <property type="entry name" value="GTPase_YlqF"/>
    <property type="match status" value="1"/>
</dbReference>
<dbReference type="GO" id="GO:0003924">
    <property type="term" value="F:GTPase activity"/>
    <property type="evidence" value="ECO:0007669"/>
    <property type="project" value="TreeGrafter"/>
</dbReference>
<evidence type="ECO:0000256" key="3">
    <source>
        <dbReference type="PIRNR" id="PIRNR006230"/>
    </source>
</evidence>
<accession>C0QBX0</accession>
<dbReference type="PANTHER" id="PTHR45782:SF4">
    <property type="entry name" value="MITOCHONDRIAL RIBOSOME-ASSOCIATED GTPASE 1"/>
    <property type="match status" value="1"/>
</dbReference>
<evidence type="ECO:0000256" key="2">
    <source>
        <dbReference type="ARBA" id="ARBA00023134"/>
    </source>
</evidence>
<dbReference type="PANTHER" id="PTHR45782">
    <property type="entry name" value="MITOCHONDRIAL RIBOSOME-ASSOCIATED GTPASE 1"/>
    <property type="match status" value="1"/>
</dbReference>
<dbReference type="HOGENOM" id="CLU_011106_1_0_7"/>
<evidence type="ECO:0000313" key="7">
    <source>
        <dbReference type="Proteomes" id="UP000000442"/>
    </source>
</evidence>
<gene>
    <name evidence="6" type="ordered locus">HRM2_18810</name>
</gene>
<proteinExistence type="inferred from homology"/>
<dbReference type="Proteomes" id="UP000000442">
    <property type="component" value="Chromosome"/>
</dbReference>
<dbReference type="InterPro" id="IPR027417">
    <property type="entry name" value="P-loop_NTPase"/>
</dbReference>
<evidence type="ECO:0000256" key="1">
    <source>
        <dbReference type="ARBA" id="ARBA00022741"/>
    </source>
</evidence>
<dbReference type="InterPro" id="IPR019991">
    <property type="entry name" value="GTP-bd_ribosome_bgen"/>
</dbReference>
<name>C0QBX0_DESAH</name>
<comment type="subcellular location">
    <subcellularLocation>
        <location evidence="3">Cytoplasm</location>
    </subcellularLocation>
</comment>
<dbReference type="KEGG" id="dat:HRM2_18810"/>
<feature type="domain" description="G" evidence="5">
    <location>
        <begin position="114"/>
        <end position="177"/>
    </location>
</feature>
<comment type="function">
    <text evidence="3">Required for a late step of 50S ribosomal subunit assembly. Has GTPase activity.</text>
</comment>
<reference evidence="6 7" key="1">
    <citation type="journal article" date="2009" name="Environ. Microbiol.">
        <title>Genome sequence of Desulfobacterium autotrophicum HRM2, a marine sulfate reducer oxidizing organic carbon completely to carbon dioxide.</title>
        <authorList>
            <person name="Strittmatter A.W."/>
            <person name="Liesegang H."/>
            <person name="Rabus R."/>
            <person name="Decker I."/>
            <person name="Amann J."/>
            <person name="Andres S."/>
            <person name="Henne A."/>
            <person name="Fricke W.F."/>
            <person name="Martinez-Arias R."/>
            <person name="Bartels D."/>
            <person name="Goesmann A."/>
            <person name="Krause L."/>
            <person name="Puehler A."/>
            <person name="Klenk H.P."/>
            <person name="Richter M."/>
            <person name="Schuler M."/>
            <person name="Gloeckner F.O."/>
            <person name="Meyerdierks A."/>
            <person name="Gottschalk G."/>
            <person name="Amann R."/>
        </authorList>
    </citation>
    <scope>NUCLEOTIDE SEQUENCE [LARGE SCALE GENOMIC DNA]</scope>
    <source>
        <strain evidence="7">ATCC 43914 / DSM 3382 / HRM2</strain>
    </source>
</reference>
<feature type="binding site" evidence="4">
    <location>
        <begin position="58"/>
        <end position="61"/>
    </location>
    <ligand>
        <name>GTP</name>
        <dbReference type="ChEBI" id="CHEBI:37565"/>
    </ligand>
</feature>
<dbReference type="Pfam" id="PF01926">
    <property type="entry name" value="MMR_HSR1"/>
    <property type="match status" value="1"/>
</dbReference>
<organism evidence="6 7">
    <name type="scientific">Desulforapulum autotrophicum (strain ATCC 43914 / DSM 3382 / VKM B-1955 / HRM2)</name>
    <name type="common">Desulfobacterium autotrophicum</name>
    <dbReference type="NCBI Taxonomy" id="177437"/>
    <lineage>
        <taxon>Bacteria</taxon>
        <taxon>Pseudomonadati</taxon>
        <taxon>Thermodesulfobacteriota</taxon>
        <taxon>Desulfobacteria</taxon>
        <taxon>Desulfobacterales</taxon>
        <taxon>Desulfobacteraceae</taxon>
        <taxon>Desulforapulum</taxon>
    </lineage>
</organism>
<comment type="similarity">
    <text evidence="3">Belongs to the TRAFAC class YlqF/YawG GTPase family. MTG1 subfamily.</text>
</comment>